<accession>A0A154VZY0</accession>
<dbReference type="InterPro" id="IPR052016">
    <property type="entry name" value="Bact_Sigma-Reg"/>
</dbReference>
<keyword evidence="3" id="KW-1133">Transmembrane helix</keyword>
<reference evidence="5 6" key="1">
    <citation type="submission" date="2015-12" db="EMBL/GenBank/DDBJ databases">
        <title>Genome sequence of Oceanibaculum pacificum MCCC 1A02656.</title>
        <authorList>
            <person name="Lu L."/>
            <person name="Lai Q."/>
            <person name="Shao Z."/>
            <person name="Qian P."/>
        </authorList>
    </citation>
    <scope>NUCLEOTIDE SEQUENCE [LARGE SCALE GENOMIC DNA]</scope>
    <source>
        <strain evidence="5 6">MCCC 1A02656</strain>
    </source>
</reference>
<dbReference type="Gene3D" id="3.60.40.10">
    <property type="entry name" value="PPM-type phosphatase domain"/>
    <property type="match status" value="1"/>
</dbReference>
<keyword evidence="6" id="KW-1185">Reference proteome</keyword>
<keyword evidence="2" id="KW-0175">Coiled coil</keyword>
<dbReference type="GO" id="GO:0016791">
    <property type="term" value="F:phosphatase activity"/>
    <property type="evidence" value="ECO:0007669"/>
    <property type="project" value="TreeGrafter"/>
</dbReference>
<organism evidence="5 6">
    <name type="scientific">Oceanibaculum pacificum</name>
    <dbReference type="NCBI Taxonomy" id="580166"/>
    <lineage>
        <taxon>Bacteria</taxon>
        <taxon>Pseudomonadati</taxon>
        <taxon>Pseudomonadota</taxon>
        <taxon>Alphaproteobacteria</taxon>
        <taxon>Rhodospirillales</taxon>
        <taxon>Oceanibaculaceae</taxon>
        <taxon>Oceanibaculum</taxon>
    </lineage>
</organism>
<dbReference type="RefSeq" id="WP_067557369.1">
    <property type="nucleotide sequence ID" value="NZ_LPXN01000120.1"/>
</dbReference>
<feature type="coiled-coil region" evidence="2">
    <location>
        <begin position="390"/>
        <end position="417"/>
    </location>
</feature>
<evidence type="ECO:0000259" key="4">
    <source>
        <dbReference type="PROSITE" id="PS50885"/>
    </source>
</evidence>
<keyword evidence="3" id="KW-0812">Transmembrane</keyword>
<dbReference type="STRING" id="580166.AUP43_10595"/>
<protein>
    <recommendedName>
        <fullName evidence="4">HAMP domain-containing protein</fullName>
    </recommendedName>
</protein>
<gene>
    <name evidence="5" type="ORF">AUP43_10595</name>
</gene>
<keyword evidence="3" id="KW-0472">Membrane</keyword>
<dbReference type="SMART" id="SM00304">
    <property type="entry name" value="HAMP"/>
    <property type="match status" value="1"/>
</dbReference>
<dbReference type="EMBL" id="LPXN01000120">
    <property type="protein sequence ID" value="KZD06779.1"/>
    <property type="molecule type" value="Genomic_DNA"/>
</dbReference>
<evidence type="ECO:0000256" key="1">
    <source>
        <dbReference type="ARBA" id="ARBA00022801"/>
    </source>
</evidence>
<keyword evidence="1" id="KW-0378">Hydrolase</keyword>
<evidence type="ECO:0000256" key="2">
    <source>
        <dbReference type="SAM" id="Coils"/>
    </source>
</evidence>
<dbReference type="InterPro" id="IPR001932">
    <property type="entry name" value="PPM-type_phosphatase-like_dom"/>
</dbReference>
<evidence type="ECO:0000313" key="6">
    <source>
        <dbReference type="Proteomes" id="UP000076400"/>
    </source>
</evidence>
<dbReference type="GO" id="GO:0016020">
    <property type="term" value="C:membrane"/>
    <property type="evidence" value="ECO:0007669"/>
    <property type="project" value="InterPro"/>
</dbReference>
<dbReference type="Pfam" id="PF07228">
    <property type="entry name" value="SpoIIE"/>
    <property type="match status" value="1"/>
</dbReference>
<dbReference type="Proteomes" id="UP000076400">
    <property type="component" value="Unassembled WGS sequence"/>
</dbReference>
<dbReference type="Pfam" id="PF00672">
    <property type="entry name" value="HAMP"/>
    <property type="match status" value="1"/>
</dbReference>
<dbReference type="PROSITE" id="PS50885">
    <property type="entry name" value="HAMP"/>
    <property type="match status" value="1"/>
</dbReference>
<dbReference type="PANTHER" id="PTHR43156:SF2">
    <property type="entry name" value="STAGE II SPORULATION PROTEIN E"/>
    <property type="match status" value="1"/>
</dbReference>
<dbReference type="CDD" id="cd06225">
    <property type="entry name" value="HAMP"/>
    <property type="match status" value="1"/>
</dbReference>
<feature type="transmembrane region" description="Helical" evidence="3">
    <location>
        <begin position="302"/>
        <end position="323"/>
    </location>
</feature>
<dbReference type="Gene3D" id="6.10.340.10">
    <property type="match status" value="1"/>
</dbReference>
<dbReference type="GO" id="GO:0007165">
    <property type="term" value="P:signal transduction"/>
    <property type="evidence" value="ECO:0007669"/>
    <property type="project" value="InterPro"/>
</dbReference>
<dbReference type="InterPro" id="IPR003660">
    <property type="entry name" value="HAMP_dom"/>
</dbReference>
<sequence length="651" mass="69886">MSLRGRLIILIIGLLSAAILALAGSLGWQAREAILVQAEADGNRIARVLAQAAAVANSVPEEIERVVGRQMVAEALLAAHLFDVAEKAGISATEMNDRLMEITARTSLSEIWGIDATGWTTYHSLPDVAFQILPDAERDPHFSPFWSLLSGEKFALAGPSIDRDLDGKRFKYAGVRGVGGTGAALVGYDFDFIKGIVDRIGLNQVVRSLLDSGRVNAIWVFDYQFQPLAQGALLGADVNREPDERERVALDSSIRSGDTTSWLAGPNMVVVTPIPGPDGGPIGATLLRLPTDGLQGLMKSSLIYTAIVAGAVLLASILAATWFSHRLSRPLASISEAAAAVEQQRFVRGQLGAVAVRPDEFGNLARVFEQMAKEVFARQDELDALVKVRTRQLEEKNELLEVANAQIEQELLLAQNMQTAILPAAFPQDPRFDGYAMMKAARHVGGDFYDYFMLDEHRIALVMADVSGKGVPAAFFMAVSRTVIQSVAQKTDTPGDCIAQANDLVCQENPLELFVTVFYGILDARTGTFTYANAGHNPPYIVRRDGAIEALPVTGGMAMGILDGMPFAEKSVTLAAGDSLFLFTDGVTEAFDPADQEYGEERLEAALVGGEAVPIETLAGRVVASVATFSDTAPQSDDLTCLALRYNGPDA</sequence>
<dbReference type="InterPro" id="IPR036457">
    <property type="entry name" value="PPM-type-like_dom_sf"/>
</dbReference>
<feature type="domain" description="HAMP" evidence="4">
    <location>
        <begin position="325"/>
        <end position="380"/>
    </location>
</feature>
<name>A0A154VZY0_9PROT</name>
<dbReference type="SMART" id="SM00331">
    <property type="entry name" value="PP2C_SIG"/>
    <property type="match status" value="1"/>
</dbReference>
<evidence type="ECO:0000256" key="3">
    <source>
        <dbReference type="SAM" id="Phobius"/>
    </source>
</evidence>
<proteinExistence type="predicted"/>
<comment type="caution">
    <text evidence="5">The sequence shown here is derived from an EMBL/GenBank/DDBJ whole genome shotgun (WGS) entry which is preliminary data.</text>
</comment>
<evidence type="ECO:0000313" key="5">
    <source>
        <dbReference type="EMBL" id="KZD06779.1"/>
    </source>
</evidence>
<dbReference type="PANTHER" id="PTHR43156">
    <property type="entry name" value="STAGE II SPORULATION PROTEIN E-RELATED"/>
    <property type="match status" value="1"/>
</dbReference>
<dbReference type="SUPFAM" id="SSF81606">
    <property type="entry name" value="PP2C-like"/>
    <property type="match status" value="1"/>
</dbReference>
<dbReference type="AlphaFoldDB" id="A0A154VZY0"/>
<dbReference type="OrthoDB" id="9811749at2"/>